<accession>A0A379CC29</accession>
<feature type="transmembrane region" description="Helical" evidence="1">
    <location>
        <begin position="45"/>
        <end position="65"/>
    </location>
</feature>
<reference evidence="2 3" key="1">
    <citation type="submission" date="2018-06" db="EMBL/GenBank/DDBJ databases">
        <authorList>
            <consortium name="Pathogen Informatics"/>
            <person name="Doyle S."/>
        </authorList>
    </citation>
    <scope>NUCLEOTIDE SEQUENCE [LARGE SCALE GENOMIC DNA]</scope>
    <source>
        <strain evidence="2 3">NCTC12872</strain>
    </source>
</reference>
<sequence>MEIIIFIISLPFIAFFVLIALIITYFPIILMIIGGVFLFVIFFRYIAILALAVGTLIAVLGIGFLCYELPQFMFVPIIVYLFMRCWVWLLPSNEKIQPFTKQESSWTDIPILNLINFVNIVLLTSLFYKGLDINGGAALFIALISSLFIYTYIAEKKPAMEQVFI</sequence>
<dbReference type="AlphaFoldDB" id="A0A379CC29"/>
<protein>
    <submittedName>
        <fullName evidence="2">Uncharacterized protein</fullName>
    </submittedName>
</protein>
<proteinExistence type="predicted"/>
<evidence type="ECO:0000313" key="3">
    <source>
        <dbReference type="Proteomes" id="UP000255417"/>
    </source>
</evidence>
<feature type="transmembrane region" description="Helical" evidence="1">
    <location>
        <begin position="12"/>
        <end position="39"/>
    </location>
</feature>
<evidence type="ECO:0000313" key="2">
    <source>
        <dbReference type="EMBL" id="SUB59275.1"/>
    </source>
</evidence>
<organism evidence="2 3">
    <name type="scientific">Phocoenobacter uteri</name>
    <dbReference type="NCBI Taxonomy" id="146806"/>
    <lineage>
        <taxon>Bacteria</taxon>
        <taxon>Pseudomonadati</taxon>
        <taxon>Pseudomonadota</taxon>
        <taxon>Gammaproteobacteria</taxon>
        <taxon>Pasteurellales</taxon>
        <taxon>Pasteurellaceae</taxon>
        <taxon>Phocoenobacter</taxon>
    </lineage>
</organism>
<name>A0A379CC29_9PAST</name>
<gene>
    <name evidence="2" type="ORF">NCTC12872_01258</name>
</gene>
<dbReference type="EMBL" id="UGTA01000001">
    <property type="protein sequence ID" value="SUB59275.1"/>
    <property type="molecule type" value="Genomic_DNA"/>
</dbReference>
<keyword evidence="1" id="KW-0812">Transmembrane</keyword>
<feature type="transmembrane region" description="Helical" evidence="1">
    <location>
        <begin position="135"/>
        <end position="153"/>
    </location>
</feature>
<dbReference type="RefSeq" id="WP_115315760.1">
    <property type="nucleotide sequence ID" value="NZ_LWIF01000001.1"/>
</dbReference>
<feature type="transmembrane region" description="Helical" evidence="1">
    <location>
        <begin position="72"/>
        <end position="89"/>
    </location>
</feature>
<feature type="transmembrane region" description="Helical" evidence="1">
    <location>
        <begin position="109"/>
        <end position="128"/>
    </location>
</feature>
<keyword evidence="3" id="KW-1185">Reference proteome</keyword>
<dbReference type="Proteomes" id="UP000255417">
    <property type="component" value="Unassembled WGS sequence"/>
</dbReference>
<evidence type="ECO:0000256" key="1">
    <source>
        <dbReference type="SAM" id="Phobius"/>
    </source>
</evidence>
<keyword evidence="1" id="KW-0472">Membrane</keyword>
<keyword evidence="1" id="KW-1133">Transmembrane helix</keyword>